<sequence length="235" mass="24102">MSNSSLTSERIGNVLCISVDDGRANAFSSSLLLAISQEIAEAESDPGVGAIVVAGNQKVFFAGFDLDVINSGDRAAISEMVSAGGALIRQAYGASVPVVAACTGHAVAAGALMLCGCDYRVGVDGPVKIGLNEVAIALTLPRWALLIASERLSKRHLQVSVVNAQIVDGPGAVDAGFLDEVTSRDQVVKRALEVAQGFAEELDETAYASTVRSLRGDLLATMDAAIAADRAAAGL</sequence>
<dbReference type="InterPro" id="IPR029045">
    <property type="entry name" value="ClpP/crotonase-like_dom_sf"/>
</dbReference>
<reference evidence="1" key="1">
    <citation type="submission" date="2018-05" db="EMBL/GenBank/DDBJ databases">
        <authorList>
            <person name="Lanie J.A."/>
            <person name="Ng W.-L."/>
            <person name="Kazmierczak K.M."/>
            <person name="Andrzejewski T.M."/>
            <person name="Davidsen T.M."/>
            <person name="Wayne K.J."/>
            <person name="Tettelin H."/>
            <person name="Glass J.I."/>
            <person name="Rusch D."/>
            <person name="Podicherti R."/>
            <person name="Tsui H.-C.T."/>
            <person name="Winkler M.E."/>
        </authorList>
    </citation>
    <scope>NUCLEOTIDE SEQUENCE</scope>
</reference>
<dbReference type="InterPro" id="IPR001753">
    <property type="entry name" value="Enoyl-CoA_hydra/iso"/>
</dbReference>
<dbReference type="CDD" id="cd06558">
    <property type="entry name" value="crotonase-like"/>
    <property type="match status" value="1"/>
</dbReference>
<dbReference type="PANTHER" id="PTHR11941:SF54">
    <property type="entry name" value="ENOYL-COA HYDRATASE, MITOCHONDRIAL"/>
    <property type="match status" value="1"/>
</dbReference>
<dbReference type="GO" id="GO:0003824">
    <property type="term" value="F:catalytic activity"/>
    <property type="evidence" value="ECO:0007669"/>
    <property type="project" value="UniProtKB-ARBA"/>
</dbReference>
<name>A0A381PD42_9ZZZZ</name>
<evidence type="ECO:0008006" key="2">
    <source>
        <dbReference type="Google" id="ProtNLM"/>
    </source>
</evidence>
<dbReference type="PANTHER" id="PTHR11941">
    <property type="entry name" value="ENOYL-COA HYDRATASE-RELATED"/>
    <property type="match status" value="1"/>
</dbReference>
<accession>A0A381PD42</accession>
<protein>
    <recommendedName>
        <fullName evidence="2">Enoyl-CoA hydratase</fullName>
    </recommendedName>
</protein>
<gene>
    <name evidence="1" type="ORF">METZ01_LOCUS17031</name>
</gene>
<dbReference type="AlphaFoldDB" id="A0A381PD42"/>
<dbReference type="EMBL" id="UINC01000928">
    <property type="protein sequence ID" value="SUZ64177.1"/>
    <property type="molecule type" value="Genomic_DNA"/>
</dbReference>
<dbReference type="GO" id="GO:0006635">
    <property type="term" value="P:fatty acid beta-oxidation"/>
    <property type="evidence" value="ECO:0007669"/>
    <property type="project" value="TreeGrafter"/>
</dbReference>
<evidence type="ECO:0000313" key="1">
    <source>
        <dbReference type="EMBL" id="SUZ64177.1"/>
    </source>
</evidence>
<dbReference type="NCBIfam" id="NF004858">
    <property type="entry name" value="PRK06213.1"/>
    <property type="match status" value="1"/>
</dbReference>
<dbReference type="SUPFAM" id="SSF52096">
    <property type="entry name" value="ClpP/crotonase"/>
    <property type="match status" value="1"/>
</dbReference>
<dbReference type="Gene3D" id="3.90.226.10">
    <property type="entry name" value="2-enoyl-CoA Hydratase, Chain A, domain 1"/>
    <property type="match status" value="1"/>
</dbReference>
<dbReference type="Pfam" id="PF00378">
    <property type="entry name" value="ECH_1"/>
    <property type="match status" value="1"/>
</dbReference>
<organism evidence="1">
    <name type="scientific">marine metagenome</name>
    <dbReference type="NCBI Taxonomy" id="408172"/>
    <lineage>
        <taxon>unclassified sequences</taxon>
        <taxon>metagenomes</taxon>
        <taxon>ecological metagenomes</taxon>
    </lineage>
</organism>
<proteinExistence type="predicted"/>